<evidence type="ECO:0000313" key="3">
    <source>
        <dbReference type="Proteomes" id="UP001596548"/>
    </source>
</evidence>
<dbReference type="SUPFAM" id="SSF53597">
    <property type="entry name" value="Dihydrofolate reductase-like"/>
    <property type="match status" value="1"/>
</dbReference>
<dbReference type="Proteomes" id="UP001596548">
    <property type="component" value="Unassembled WGS sequence"/>
</dbReference>
<reference evidence="3" key="1">
    <citation type="journal article" date="2019" name="Int. J. Syst. Evol. Microbiol.">
        <title>The Global Catalogue of Microorganisms (GCM) 10K type strain sequencing project: providing services to taxonomists for standard genome sequencing and annotation.</title>
        <authorList>
            <consortium name="The Broad Institute Genomics Platform"/>
            <consortium name="The Broad Institute Genome Sequencing Center for Infectious Disease"/>
            <person name="Wu L."/>
            <person name="Ma J."/>
        </authorList>
    </citation>
    <scope>NUCLEOTIDE SEQUENCE [LARGE SCALE GENOMIC DNA]</scope>
    <source>
        <strain evidence="3">XZYJT-10</strain>
    </source>
</reference>
<dbReference type="Gene3D" id="3.40.430.10">
    <property type="entry name" value="Dihydrofolate Reductase, subunit A"/>
    <property type="match status" value="1"/>
</dbReference>
<dbReference type="PANTHER" id="PTHR38011:SF11">
    <property type="entry name" value="2,5-DIAMINO-6-RIBOSYLAMINO-4(3H)-PYRIMIDINONE 5'-PHOSPHATE REDUCTASE"/>
    <property type="match status" value="1"/>
</dbReference>
<comment type="caution">
    <text evidence="2">The sequence shown here is derived from an EMBL/GenBank/DDBJ whole genome shotgun (WGS) entry which is preliminary data.</text>
</comment>
<proteinExistence type="predicted"/>
<evidence type="ECO:0000259" key="1">
    <source>
        <dbReference type="Pfam" id="PF01872"/>
    </source>
</evidence>
<dbReference type="InterPro" id="IPR050765">
    <property type="entry name" value="Riboflavin_Biosynth_HTPR"/>
</dbReference>
<evidence type="ECO:0000313" key="2">
    <source>
        <dbReference type="EMBL" id="MFC7278007.1"/>
    </source>
</evidence>
<protein>
    <submittedName>
        <fullName evidence="2">Dihydrofolate reductase family protein</fullName>
    </submittedName>
</protein>
<dbReference type="InterPro" id="IPR024072">
    <property type="entry name" value="DHFR-like_dom_sf"/>
</dbReference>
<feature type="domain" description="Bacterial bifunctional deaminase-reductase C-terminal" evidence="1">
    <location>
        <begin position="11"/>
        <end position="190"/>
    </location>
</feature>
<gene>
    <name evidence="2" type="ORF">ACFQS1_28815</name>
</gene>
<dbReference type="InterPro" id="IPR002734">
    <property type="entry name" value="RibDG_C"/>
</dbReference>
<sequence length="202" mass="21590">MTNENSNTTRRVVANITLSLDGRVSGLGGEYDMGWIVPHAVTEAARDHMVRVTGPATTALLGRKNYQGFGGFWPAVAKDENAAAQDRTFAQWLDAVEKVVFSTTLTEAPWPNSRIAGAGPADEVRKLRAQPGGDIVVLASVSVIRALLEADEVDRLSITLAPEIVGGGRRLLDDGLPAGSWSLTDLSTTESGAICLLYDRTR</sequence>
<dbReference type="RefSeq" id="WP_378974335.1">
    <property type="nucleotide sequence ID" value="NZ_JBHTBJ010000028.1"/>
</dbReference>
<keyword evidence="3" id="KW-1185">Reference proteome</keyword>
<organism evidence="2 3">
    <name type="scientific">Paractinoplanes rhizophilus</name>
    <dbReference type="NCBI Taxonomy" id="1416877"/>
    <lineage>
        <taxon>Bacteria</taxon>
        <taxon>Bacillati</taxon>
        <taxon>Actinomycetota</taxon>
        <taxon>Actinomycetes</taxon>
        <taxon>Micromonosporales</taxon>
        <taxon>Micromonosporaceae</taxon>
        <taxon>Paractinoplanes</taxon>
    </lineage>
</organism>
<dbReference type="PANTHER" id="PTHR38011">
    <property type="entry name" value="DIHYDROFOLATE REDUCTASE FAMILY PROTEIN (AFU_ORTHOLOGUE AFUA_8G06820)"/>
    <property type="match status" value="1"/>
</dbReference>
<dbReference type="EMBL" id="JBHTBJ010000028">
    <property type="protein sequence ID" value="MFC7278007.1"/>
    <property type="molecule type" value="Genomic_DNA"/>
</dbReference>
<accession>A0ABW2HXT2</accession>
<dbReference type="Pfam" id="PF01872">
    <property type="entry name" value="RibD_C"/>
    <property type="match status" value="1"/>
</dbReference>
<name>A0ABW2HXT2_9ACTN</name>